<evidence type="ECO:0000313" key="1">
    <source>
        <dbReference type="EMBL" id="MCC4477046.1"/>
    </source>
</evidence>
<dbReference type="AlphaFoldDB" id="A0AAW4X3U3"/>
<evidence type="ECO:0000313" key="2">
    <source>
        <dbReference type="Proteomes" id="UP001198026"/>
    </source>
</evidence>
<dbReference type="Proteomes" id="UP001198026">
    <property type="component" value="Unassembled WGS sequence"/>
</dbReference>
<accession>A0AAW4X3U3</accession>
<sequence length="79" mass="8969">MRGTTFLYNITAAFNQQPINLAISWHDNGCYQYVLLKICSTYNSRVIGQSSLPLVHTNHQLSAARTIHRSRSTPLICFD</sequence>
<protein>
    <submittedName>
        <fullName evidence="1">Uncharacterized protein</fullName>
    </submittedName>
</protein>
<gene>
    <name evidence="1" type="ORF">LMB76_02180</name>
</gene>
<dbReference type="EMBL" id="JAJGWB010000083">
    <property type="protein sequence ID" value="MCC4477046.1"/>
    <property type="molecule type" value="Genomic_DNA"/>
</dbReference>
<proteinExistence type="predicted"/>
<organism evidence="1 2">
    <name type="scientific">Limosilactobacillus reuteri</name>
    <name type="common">Lactobacillus reuteri</name>
    <dbReference type="NCBI Taxonomy" id="1598"/>
    <lineage>
        <taxon>Bacteria</taxon>
        <taxon>Bacillati</taxon>
        <taxon>Bacillota</taxon>
        <taxon>Bacilli</taxon>
        <taxon>Lactobacillales</taxon>
        <taxon>Lactobacillaceae</taxon>
        <taxon>Limosilactobacillus</taxon>
    </lineage>
</organism>
<reference evidence="1" key="1">
    <citation type="submission" date="2021-10" db="EMBL/GenBank/DDBJ databases">
        <title>Evolutionary history and lifestyle of the vertebrate symbiont Limosilactobacillus reuteri.</title>
        <authorList>
            <person name="Zheng J."/>
            <person name="Li F."/>
            <person name="Gaenzle M."/>
            <person name="Walter J."/>
        </authorList>
    </citation>
    <scope>NUCLEOTIDE SEQUENCE</scope>
    <source>
        <strain evidence="1">GQ_1_3_1</strain>
    </source>
</reference>
<comment type="caution">
    <text evidence="1">The sequence shown here is derived from an EMBL/GenBank/DDBJ whole genome shotgun (WGS) entry which is preliminary data.</text>
</comment>
<name>A0AAW4X3U3_LIMRT</name>